<dbReference type="InterPro" id="IPR001104">
    <property type="entry name" value="3-oxo-5_a-steroid_4-DH_C"/>
</dbReference>
<accession>A0A2H6KEZ0</accession>
<evidence type="ECO:0000313" key="7">
    <source>
        <dbReference type="Proteomes" id="UP000236319"/>
    </source>
</evidence>
<dbReference type="InterPro" id="IPR039698">
    <property type="entry name" value="Dfg10/SRD5A3"/>
</dbReference>
<proteinExistence type="predicted"/>
<organism evidence="6 7">
    <name type="scientific">Babesia ovata</name>
    <dbReference type="NCBI Taxonomy" id="189622"/>
    <lineage>
        <taxon>Eukaryota</taxon>
        <taxon>Sar</taxon>
        <taxon>Alveolata</taxon>
        <taxon>Apicomplexa</taxon>
        <taxon>Aconoidasida</taxon>
        <taxon>Piroplasmida</taxon>
        <taxon>Babesiidae</taxon>
        <taxon>Babesia</taxon>
    </lineage>
</organism>
<dbReference type="GO" id="GO:0016095">
    <property type="term" value="P:polyprenol catabolic process"/>
    <property type="evidence" value="ECO:0007669"/>
    <property type="project" value="TreeGrafter"/>
</dbReference>
<evidence type="ECO:0000313" key="6">
    <source>
        <dbReference type="EMBL" id="GBE61547.1"/>
    </source>
</evidence>
<dbReference type="UniPathway" id="UPA00378"/>
<comment type="subcellular location">
    <subcellularLocation>
        <location evidence="1">Endomembrane system</location>
        <topology evidence="1">Multi-pass membrane protein</topology>
    </subcellularLocation>
</comment>
<dbReference type="GO" id="GO:0005783">
    <property type="term" value="C:endoplasmic reticulum"/>
    <property type="evidence" value="ECO:0007669"/>
    <property type="project" value="TreeGrafter"/>
</dbReference>
<comment type="caution">
    <text evidence="6">The sequence shown here is derived from an EMBL/GenBank/DDBJ whole genome shotgun (WGS) entry which is preliminary data.</text>
</comment>
<gene>
    <name evidence="6" type="ORF">BOVATA_030400</name>
</gene>
<dbReference type="EMBL" id="BDSA01000003">
    <property type="protein sequence ID" value="GBE61547.1"/>
    <property type="molecule type" value="Genomic_DNA"/>
</dbReference>
<keyword evidence="3" id="KW-1133">Transmembrane helix</keyword>
<evidence type="ECO:0000256" key="3">
    <source>
        <dbReference type="ARBA" id="ARBA00022989"/>
    </source>
</evidence>
<evidence type="ECO:0000256" key="2">
    <source>
        <dbReference type="ARBA" id="ARBA00022692"/>
    </source>
</evidence>
<dbReference type="AlphaFoldDB" id="A0A2H6KEZ0"/>
<dbReference type="GO" id="GO:0006488">
    <property type="term" value="P:dolichol-linked oligosaccharide biosynthetic process"/>
    <property type="evidence" value="ECO:0007669"/>
    <property type="project" value="InterPro"/>
</dbReference>
<feature type="domain" description="3-oxo-5-alpha-steroid 4-dehydrogenase C-terminal" evidence="5">
    <location>
        <begin position="82"/>
        <end position="146"/>
    </location>
</feature>
<name>A0A2H6KEZ0_9APIC</name>
<keyword evidence="2" id="KW-0812">Transmembrane</keyword>
<dbReference type="PANTHER" id="PTHR14624">
    <property type="entry name" value="DFG10 PROTEIN"/>
    <property type="match status" value="1"/>
</dbReference>
<dbReference type="PANTHER" id="PTHR14624:SF0">
    <property type="entry name" value="POLYPRENOL REDUCTASE"/>
    <property type="match status" value="1"/>
</dbReference>
<sequence>MQSSYSGFVSECVSENAAQELIFRKQFNIFRVMFGIHVARRYLEQLRLFNRLPCSNMHFTAYLFGVSYYLMVPFALCNPTYSFTMLHVVGFALSQYIQFKSHYILYATKRASTRYGEMTYAVPTGGPFNYVLCPHYCSEILAYVVLSCNLEM</sequence>
<dbReference type="Proteomes" id="UP000236319">
    <property type="component" value="Unassembled WGS sequence"/>
</dbReference>
<protein>
    <submittedName>
        <fullName evidence="6">3-oxo-5-alpha-steroid 4-dehydrogenase family protein, putative</fullName>
    </submittedName>
</protein>
<keyword evidence="7" id="KW-1185">Reference proteome</keyword>
<keyword evidence="4" id="KW-0472">Membrane</keyword>
<dbReference type="OrthoDB" id="5788137at2759"/>
<evidence type="ECO:0000256" key="1">
    <source>
        <dbReference type="ARBA" id="ARBA00004127"/>
    </source>
</evidence>
<dbReference type="VEuPathDB" id="PiroplasmaDB:BOVATA_030400"/>
<evidence type="ECO:0000259" key="5">
    <source>
        <dbReference type="Pfam" id="PF02544"/>
    </source>
</evidence>
<reference evidence="6 7" key="1">
    <citation type="journal article" date="2017" name="BMC Genomics">
        <title>Whole-genome assembly of Babesia ovata and comparative genomics between closely related pathogens.</title>
        <authorList>
            <person name="Yamagishi J."/>
            <person name="Asada M."/>
            <person name="Hakimi H."/>
            <person name="Tanaka T.Q."/>
            <person name="Sugimoto C."/>
            <person name="Kawazu S."/>
        </authorList>
    </citation>
    <scope>NUCLEOTIDE SEQUENCE [LARGE SCALE GENOMIC DNA]</scope>
    <source>
        <strain evidence="6 7">Miyake</strain>
    </source>
</reference>
<dbReference type="GeneID" id="39875317"/>
<dbReference type="RefSeq" id="XP_028867790.1">
    <property type="nucleotide sequence ID" value="XM_029011957.1"/>
</dbReference>
<dbReference type="PROSITE" id="PS50244">
    <property type="entry name" value="S5A_REDUCTASE"/>
    <property type="match status" value="1"/>
</dbReference>
<dbReference type="Pfam" id="PF02544">
    <property type="entry name" value="Steroid_dh"/>
    <property type="match status" value="1"/>
</dbReference>
<evidence type="ECO:0000256" key="4">
    <source>
        <dbReference type="ARBA" id="ARBA00023136"/>
    </source>
</evidence>
<dbReference type="GO" id="GO:0003865">
    <property type="term" value="F:3-oxo-5-alpha-steroid 4-dehydrogenase activity"/>
    <property type="evidence" value="ECO:0007669"/>
    <property type="project" value="TreeGrafter"/>
</dbReference>